<accession>A0A2G8REY8</accession>
<sequence>MDRVLSFWSDGASDSLLRETGSGFRMPPGPVIGGGSGSVC</sequence>
<dbReference type="RefSeq" id="WP_281256071.1">
    <property type="nucleotide sequence ID" value="NZ_AWWI01000066.1"/>
</dbReference>
<organism evidence="2 3">
    <name type="scientific">Puniceibacterium antarcticum</name>
    <dbReference type="NCBI Taxonomy" id="1206336"/>
    <lineage>
        <taxon>Bacteria</taxon>
        <taxon>Pseudomonadati</taxon>
        <taxon>Pseudomonadota</taxon>
        <taxon>Alphaproteobacteria</taxon>
        <taxon>Rhodobacterales</taxon>
        <taxon>Paracoccaceae</taxon>
        <taxon>Puniceibacterium</taxon>
    </lineage>
</organism>
<proteinExistence type="predicted"/>
<evidence type="ECO:0000256" key="1">
    <source>
        <dbReference type="SAM" id="MobiDB-lite"/>
    </source>
</evidence>
<dbReference type="AlphaFoldDB" id="A0A2G8REY8"/>
<comment type="caution">
    <text evidence="2">The sequence shown here is derived from an EMBL/GenBank/DDBJ whole genome shotgun (WGS) entry which is preliminary data.</text>
</comment>
<feature type="region of interest" description="Disordered" evidence="1">
    <location>
        <begin position="18"/>
        <end position="40"/>
    </location>
</feature>
<evidence type="ECO:0000313" key="2">
    <source>
        <dbReference type="EMBL" id="PIL20110.1"/>
    </source>
</evidence>
<protein>
    <submittedName>
        <fullName evidence="2">Uncharacterized protein</fullName>
    </submittedName>
</protein>
<gene>
    <name evidence="2" type="ORF">P775_10605</name>
</gene>
<keyword evidence="3" id="KW-1185">Reference proteome</keyword>
<name>A0A2G8REY8_9RHOB</name>
<reference evidence="2 3" key="1">
    <citation type="submission" date="2013-09" db="EMBL/GenBank/DDBJ databases">
        <title>Genome sequencing of Phaeobacter antarcticus sp. nov. SM1211.</title>
        <authorList>
            <person name="Zhang X.-Y."/>
            <person name="Liu C."/>
            <person name="Chen X.-L."/>
            <person name="Xie B.-B."/>
            <person name="Qin Q.-L."/>
            <person name="Rong J.-C."/>
            <person name="Zhang Y.-Z."/>
        </authorList>
    </citation>
    <scope>NUCLEOTIDE SEQUENCE [LARGE SCALE GENOMIC DNA]</scope>
    <source>
        <strain evidence="2 3">SM1211</strain>
    </source>
</reference>
<dbReference type="Proteomes" id="UP000231259">
    <property type="component" value="Unassembled WGS sequence"/>
</dbReference>
<feature type="compositionally biased region" description="Gly residues" evidence="1">
    <location>
        <begin position="31"/>
        <end position="40"/>
    </location>
</feature>
<evidence type="ECO:0000313" key="3">
    <source>
        <dbReference type="Proteomes" id="UP000231259"/>
    </source>
</evidence>
<dbReference type="EMBL" id="AWWI01000066">
    <property type="protein sequence ID" value="PIL20110.1"/>
    <property type="molecule type" value="Genomic_DNA"/>
</dbReference>